<dbReference type="InterPro" id="IPR003959">
    <property type="entry name" value="ATPase_AAA_core"/>
</dbReference>
<accession>A0A0E0BSK5</accession>
<dbReference type="eggNOG" id="KOG0743">
    <property type="taxonomic scope" value="Eukaryota"/>
</dbReference>
<feature type="compositionally biased region" description="Basic residues" evidence="3">
    <location>
        <begin position="363"/>
        <end position="373"/>
    </location>
</feature>
<dbReference type="InterPro" id="IPR050747">
    <property type="entry name" value="Mitochondrial_chaperone_BCS1"/>
</dbReference>
<evidence type="ECO:0000313" key="6">
    <source>
        <dbReference type="Proteomes" id="UP000026961"/>
    </source>
</evidence>
<dbReference type="EnsemblPlants" id="OGLUM12G13160.1">
    <property type="protein sequence ID" value="OGLUM12G13160.1"/>
    <property type="gene ID" value="OGLUM12G13160"/>
</dbReference>
<feature type="domain" description="AAA+ ATPase" evidence="4">
    <location>
        <begin position="116"/>
        <end position="253"/>
    </location>
</feature>
<evidence type="ECO:0000256" key="2">
    <source>
        <dbReference type="RuleBase" id="RU003651"/>
    </source>
</evidence>
<evidence type="ECO:0000313" key="5">
    <source>
        <dbReference type="EnsemblPlants" id="OGLUM12G13160.1"/>
    </source>
</evidence>
<dbReference type="InterPro" id="IPR003960">
    <property type="entry name" value="ATPase_AAA_CS"/>
</dbReference>
<dbReference type="SMART" id="SM00382">
    <property type="entry name" value="AAA"/>
    <property type="match status" value="1"/>
</dbReference>
<sequence length="373" mass="42980">MWWNPSKDSDHVNSPDGHIHPQHYRLVFHKRHRQLVQDTYLPHIIDKGHELRTNNRKRQLFTNNEPIISMWSHIPWKHPAMFNTLAMDLDKKAEIIQDLTLFKEGRDCHSSVGKVWKRRYLLYGPSGTGKSSMISAMANFLCYDVYDLDLTTVRNNTDLRKLLLETTEQSIIVIEDIHAIEDDLITTRNQLPPYFDRGNKITLSGLLNFVDGLWSACGGERIIVLTTNHVDRLDAALIHRGRMDKHIEMSYCRFEAFKVLASNYLSITEHPLFEEIQQLLNETNTTPADVAHILGKRSRSTDERLAGLVETLKKAKLESGKPRKSPIRRPTSRWPSVRVWTKDASRVPMYIVTTTLEGGGPGRSKRTPTRSIR</sequence>
<reference evidence="5" key="2">
    <citation type="submission" date="2018-05" db="EMBL/GenBank/DDBJ databases">
        <title>OgluRS3 (Oryza glumaepatula Reference Sequence Version 3).</title>
        <authorList>
            <person name="Zhang J."/>
            <person name="Kudrna D."/>
            <person name="Lee S."/>
            <person name="Talag J."/>
            <person name="Welchert J."/>
            <person name="Wing R.A."/>
        </authorList>
    </citation>
    <scope>NUCLEOTIDE SEQUENCE [LARGE SCALE GENOMIC DNA]</scope>
</reference>
<keyword evidence="2" id="KW-0547">Nucleotide-binding</keyword>
<dbReference type="InterPro" id="IPR027417">
    <property type="entry name" value="P-loop_NTPase"/>
</dbReference>
<dbReference type="Gramene" id="OGLUM12G13160.1">
    <property type="protein sequence ID" value="OGLUM12G13160.1"/>
    <property type="gene ID" value="OGLUM12G13160"/>
</dbReference>
<dbReference type="STRING" id="40148.A0A0E0BSK5"/>
<feature type="region of interest" description="Disordered" evidence="3">
    <location>
        <begin position="354"/>
        <end position="373"/>
    </location>
</feature>
<evidence type="ECO:0000256" key="1">
    <source>
        <dbReference type="ARBA" id="ARBA00007448"/>
    </source>
</evidence>
<organism evidence="5">
    <name type="scientific">Oryza glumipatula</name>
    <dbReference type="NCBI Taxonomy" id="40148"/>
    <lineage>
        <taxon>Eukaryota</taxon>
        <taxon>Viridiplantae</taxon>
        <taxon>Streptophyta</taxon>
        <taxon>Embryophyta</taxon>
        <taxon>Tracheophyta</taxon>
        <taxon>Spermatophyta</taxon>
        <taxon>Magnoliopsida</taxon>
        <taxon>Liliopsida</taxon>
        <taxon>Poales</taxon>
        <taxon>Poaceae</taxon>
        <taxon>BOP clade</taxon>
        <taxon>Oryzoideae</taxon>
        <taxon>Oryzeae</taxon>
        <taxon>Oryzinae</taxon>
        <taxon>Oryza</taxon>
    </lineage>
</organism>
<proteinExistence type="inferred from homology"/>
<dbReference type="PANTHER" id="PTHR23070">
    <property type="entry name" value="BCS1 AAA-TYPE ATPASE"/>
    <property type="match status" value="1"/>
</dbReference>
<evidence type="ECO:0000256" key="3">
    <source>
        <dbReference type="SAM" id="MobiDB-lite"/>
    </source>
</evidence>
<dbReference type="PROSITE" id="PS00674">
    <property type="entry name" value="AAA"/>
    <property type="match status" value="1"/>
</dbReference>
<dbReference type="HOGENOM" id="CLU_010189_0_1_1"/>
<dbReference type="Pfam" id="PF25568">
    <property type="entry name" value="AAA_lid_At3g28540"/>
    <property type="match status" value="1"/>
</dbReference>
<keyword evidence="6" id="KW-1185">Reference proteome</keyword>
<dbReference type="Proteomes" id="UP000026961">
    <property type="component" value="Chromosome 12"/>
</dbReference>
<dbReference type="SUPFAM" id="SSF52540">
    <property type="entry name" value="P-loop containing nucleoside triphosphate hydrolases"/>
    <property type="match status" value="1"/>
</dbReference>
<protein>
    <recommendedName>
        <fullName evidence="4">AAA+ ATPase domain-containing protein</fullName>
    </recommendedName>
</protein>
<evidence type="ECO:0000259" key="4">
    <source>
        <dbReference type="SMART" id="SM00382"/>
    </source>
</evidence>
<dbReference type="Gene3D" id="6.10.280.40">
    <property type="match status" value="1"/>
</dbReference>
<dbReference type="GO" id="GO:0005524">
    <property type="term" value="F:ATP binding"/>
    <property type="evidence" value="ECO:0007669"/>
    <property type="project" value="UniProtKB-KW"/>
</dbReference>
<dbReference type="GO" id="GO:0016887">
    <property type="term" value="F:ATP hydrolysis activity"/>
    <property type="evidence" value="ECO:0007669"/>
    <property type="project" value="InterPro"/>
</dbReference>
<dbReference type="InterPro" id="IPR003593">
    <property type="entry name" value="AAA+_ATPase"/>
</dbReference>
<dbReference type="Gene3D" id="3.40.50.300">
    <property type="entry name" value="P-loop containing nucleotide triphosphate hydrolases"/>
    <property type="match status" value="1"/>
</dbReference>
<dbReference type="InterPro" id="IPR058017">
    <property type="entry name" value="At3g28540-like_C"/>
</dbReference>
<comment type="similarity">
    <text evidence="1">Belongs to the AAA ATPase family. BCS1 subfamily.</text>
</comment>
<dbReference type="Pfam" id="PF00004">
    <property type="entry name" value="AAA"/>
    <property type="match status" value="1"/>
</dbReference>
<reference evidence="5" key="1">
    <citation type="submission" date="2015-04" db="UniProtKB">
        <authorList>
            <consortium name="EnsemblPlants"/>
        </authorList>
    </citation>
    <scope>IDENTIFICATION</scope>
</reference>
<dbReference type="AlphaFoldDB" id="A0A0E0BSK5"/>
<name>A0A0E0BSK5_9ORYZ</name>
<keyword evidence="2" id="KW-0067">ATP-binding</keyword>